<comment type="caution">
    <text evidence="2">The sequence shown here is derived from an EMBL/GenBank/DDBJ whole genome shotgun (WGS) entry which is preliminary data.</text>
</comment>
<reference evidence="2 3" key="1">
    <citation type="journal article" date="2023" name="Mol. Biol. Evol.">
        <title>Genomics of Secondarily Temperate Adaptation in the Only Non-Antarctic Icefish.</title>
        <authorList>
            <person name="Rivera-Colon A.G."/>
            <person name="Rayamajhi N."/>
            <person name="Minhas B.F."/>
            <person name="Madrigal G."/>
            <person name="Bilyk K.T."/>
            <person name="Yoon V."/>
            <person name="Hune M."/>
            <person name="Gregory S."/>
            <person name="Cheng C.H.C."/>
            <person name="Catchen J.M."/>
        </authorList>
    </citation>
    <scope>NUCLEOTIDE SEQUENCE [LARGE SCALE GENOMIC DNA]</scope>
    <source>
        <tissue evidence="2">White muscle</tissue>
    </source>
</reference>
<sequence>MPSWCHSVPAPHPSGNSPPVLLPSTKTEALQSISGAEYQLSSLDFLKPETHFVLHSVAESCYRSCCGARLHFIFYS</sequence>
<feature type="region of interest" description="Disordered" evidence="1">
    <location>
        <begin position="1"/>
        <end position="21"/>
    </location>
</feature>
<protein>
    <submittedName>
        <fullName evidence="2">Uncharacterized protein</fullName>
    </submittedName>
</protein>
<dbReference type="AlphaFoldDB" id="A0AAN8CWF0"/>
<gene>
    <name evidence="2" type="ORF">CgunFtcFv8_005417</name>
</gene>
<keyword evidence="3" id="KW-1185">Reference proteome</keyword>
<dbReference type="EMBL" id="JAURVH010001528">
    <property type="protein sequence ID" value="KAK5911222.1"/>
    <property type="molecule type" value="Genomic_DNA"/>
</dbReference>
<evidence type="ECO:0000256" key="1">
    <source>
        <dbReference type="SAM" id="MobiDB-lite"/>
    </source>
</evidence>
<evidence type="ECO:0000313" key="2">
    <source>
        <dbReference type="EMBL" id="KAK5911222.1"/>
    </source>
</evidence>
<evidence type="ECO:0000313" key="3">
    <source>
        <dbReference type="Proteomes" id="UP001331515"/>
    </source>
</evidence>
<name>A0AAN8CWF0_CHAGU</name>
<accession>A0AAN8CWF0</accession>
<proteinExistence type="predicted"/>
<dbReference type="Proteomes" id="UP001331515">
    <property type="component" value="Unassembled WGS sequence"/>
</dbReference>
<organism evidence="2 3">
    <name type="scientific">Champsocephalus gunnari</name>
    <name type="common">Mackerel icefish</name>
    <dbReference type="NCBI Taxonomy" id="52237"/>
    <lineage>
        <taxon>Eukaryota</taxon>
        <taxon>Metazoa</taxon>
        <taxon>Chordata</taxon>
        <taxon>Craniata</taxon>
        <taxon>Vertebrata</taxon>
        <taxon>Euteleostomi</taxon>
        <taxon>Actinopterygii</taxon>
        <taxon>Neopterygii</taxon>
        <taxon>Teleostei</taxon>
        <taxon>Neoteleostei</taxon>
        <taxon>Acanthomorphata</taxon>
        <taxon>Eupercaria</taxon>
        <taxon>Perciformes</taxon>
        <taxon>Notothenioidei</taxon>
        <taxon>Channichthyidae</taxon>
        <taxon>Champsocephalus</taxon>
    </lineage>
</organism>